<keyword evidence="2 4" id="KW-0238">DNA-binding</keyword>
<protein>
    <submittedName>
        <fullName evidence="6">TetR/AcrR family transcriptional regulator</fullName>
    </submittedName>
</protein>
<accession>A0ABT0B722</accession>
<evidence type="ECO:0000256" key="1">
    <source>
        <dbReference type="ARBA" id="ARBA00023015"/>
    </source>
</evidence>
<evidence type="ECO:0000259" key="5">
    <source>
        <dbReference type="PROSITE" id="PS50977"/>
    </source>
</evidence>
<feature type="DNA-binding region" description="H-T-H motif" evidence="4">
    <location>
        <begin position="33"/>
        <end position="52"/>
    </location>
</feature>
<dbReference type="Proteomes" id="UP001162880">
    <property type="component" value="Unassembled WGS sequence"/>
</dbReference>
<comment type="caution">
    <text evidence="6">The sequence shown here is derived from an EMBL/GenBank/DDBJ whole genome shotgun (WGS) entry which is preliminary data.</text>
</comment>
<keyword evidence="7" id="KW-1185">Reference proteome</keyword>
<evidence type="ECO:0000256" key="4">
    <source>
        <dbReference type="PROSITE-ProRule" id="PRU00335"/>
    </source>
</evidence>
<dbReference type="InterPro" id="IPR050109">
    <property type="entry name" value="HTH-type_TetR-like_transc_reg"/>
</dbReference>
<dbReference type="PANTHER" id="PTHR30055:SF240">
    <property type="entry name" value="HTH-TYPE TRANSCRIPTIONAL REGULATOR ACRR"/>
    <property type="match status" value="1"/>
</dbReference>
<proteinExistence type="predicted"/>
<organism evidence="6 7">
    <name type="scientific">Novosphingobium album</name>
    <name type="common">ex Hu et al. 2023</name>
    <dbReference type="NCBI Taxonomy" id="2930093"/>
    <lineage>
        <taxon>Bacteria</taxon>
        <taxon>Pseudomonadati</taxon>
        <taxon>Pseudomonadota</taxon>
        <taxon>Alphaproteobacteria</taxon>
        <taxon>Sphingomonadales</taxon>
        <taxon>Sphingomonadaceae</taxon>
        <taxon>Novosphingobium</taxon>
    </lineage>
</organism>
<dbReference type="PROSITE" id="PS50977">
    <property type="entry name" value="HTH_TETR_2"/>
    <property type="match status" value="1"/>
</dbReference>
<dbReference type="PRINTS" id="PR00455">
    <property type="entry name" value="HTHTETR"/>
</dbReference>
<keyword evidence="1" id="KW-0805">Transcription regulation</keyword>
<sequence>MRKRSRSDPEERRSHILDEAIRIVGRHGYHGFTIQQLAQVCGMTNGGLLYHFPSKENLLVAILEERDRRDAAIVPQDVDLSARDCGSDSGYALSTVRSLLRAIVARTVAEPELARLHAVLQSEAMAPSHPAHGYFERREAMVLEEFAAMLTGHCRDPRSAARQTLAMIDGLVQQWLRANGAFDLIAQWDAAAAAILPASSAHD</sequence>
<feature type="domain" description="HTH tetR-type" evidence="5">
    <location>
        <begin position="10"/>
        <end position="70"/>
    </location>
</feature>
<dbReference type="RefSeq" id="WP_243996278.1">
    <property type="nucleotide sequence ID" value="NZ_JALHLE010000044.1"/>
</dbReference>
<dbReference type="InterPro" id="IPR001647">
    <property type="entry name" value="HTH_TetR"/>
</dbReference>
<dbReference type="Pfam" id="PF00440">
    <property type="entry name" value="TetR_N"/>
    <property type="match status" value="1"/>
</dbReference>
<dbReference type="EMBL" id="JALHLE010000044">
    <property type="protein sequence ID" value="MCJ2180829.1"/>
    <property type="molecule type" value="Genomic_DNA"/>
</dbReference>
<dbReference type="Gene3D" id="1.10.357.10">
    <property type="entry name" value="Tetracycline Repressor, domain 2"/>
    <property type="match status" value="1"/>
</dbReference>
<evidence type="ECO:0000256" key="3">
    <source>
        <dbReference type="ARBA" id="ARBA00023163"/>
    </source>
</evidence>
<gene>
    <name evidence="6" type="ORF">MTR64_19840</name>
</gene>
<dbReference type="PANTHER" id="PTHR30055">
    <property type="entry name" value="HTH-TYPE TRANSCRIPTIONAL REGULATOR RUTR"/>
    <property type="match status" value="1"/>
</dbReference>
<dbReference type="SUPFAM" id="SSF48498">
    <property type="entry name" value="Tetracyclin repressor-like, C-terminal domain"/>
    <property type="match status" value="1"/>
</dbReference>
<dbReference type="InterPro" id="IPR036271">
    <property type="entry name" value="Tet_transcr_reg_TetR-rel_C_sf"/>
</dbReference>
<keyword evidence="3" id="KW-0804">Transcription</keyword>
<dbReference type="SUPFAM" id="SSF46689">
    <property type="entry name" value="Homeodomain-like"/>
    <property type="match status" value="1"/>
</dbReference>
<reference evidence="6" key="1">
    <citation type="submission" date="2022-03" db="EMBL/GenBank/DDBJ databases">
        <title>Identification of a novel bacterium isolated from mangrove sediments.</title>
        <authorList>
            <person name="Pan X."/>
        </authorList>
    </citation>
    <scope>NUCLEOTIDE SEQUENCE</scope>
    <source>
        <strain evidence="6">B2580</strain>
    </source>
</reference>
<dbReference type="InterPro" id="IPR009057">
    <property type="entry name" value="Homeodomain-like_sf"/>
</dbReference>
<evidence type="ECO:0000313" key="7">
    <source>
        <dbReference type="Proteomes" id="UP001162880"/>
    </source>
</evidence>
<evidence type="ECO:0000256" key="2">
    <source>
        <dbReference type="ARBA" id="ARBA00023125"/>
    </source>
</evidence>
<name>A0ABT0B722_9SPHN</name>
<evidence type="ECO:0000313" key="6">
    <source>
        <dbReference type="EMBL" id="MCJ2180829.1"/>
    </source>
</evidence>